<feature type="compositionally biased region" description="Basic and acidic residues" evidence="1">
    <location>
        <begin position="37"/>
        <end position="48"/>
    </location>
</feature>
<evidence type="ECO:0000313" key="2">
    <source>
        <dbReference type="EMBL" id="KAJ9616516.1"/>
    </source>
</evidence>
<keyword evidence="3" id="KW-1185">Reference proteome</keyword>
<reference evidence="2" key="1">
    <citation type="submission" date="2022-10" db="EMBL/GenBank/DDBJ databases">
        <title>Culturing micro-colonial fungi from biological soil crusts in the Mojave desert and describing Neophaeococcomyces mojavensis, and introducing the new genera and species Taxawa tesnikishii.</title>
        <authorList>
            <person name="Kurbessoian T."/>
            <person name="Stajich J.E."/>
        </authorList>
    </citation>
    <scope>NUCLEOTIDE SEQUENCE</scope>
    <source>
        <strain evidence="2">TK_41</strain>
    </source>
</reference>
<gene>
    <name evidence="2" type="ORF">H2200_000235</name>
</gene>
<feature type="compositionally biased region" description="Basic and acidic residues" evidence="1">
    <location>
        <begin position="58"/>
        <end position="84"/>
    </location>
</feature>
<sequence>MPDFLRVADGVVAKNRVDEAERDQFEALRRGVLAGQAKREQEERERRLSQGLPAELSPEEKKEQKRQEKEKRATAKEMRREALGQRKGSGGDGDEGKGRKVLGLLCFGAR</sequence>
<evidence type="ECO:0000256" key="1">
    <source>
        <dbReference type="SAM" id="MobiDB-lite"/>
    </source>
</evidence>
<accession>A0AA38XND4</accession>
<feature type="region of interest" description="Disordered" evidence="1">
    <location>
        <begin position="34"/>
        <end position="99"/>
    </location>
</feature>
<dbReference type="AlphaFoldDB" id="A0AA38XND4"/>
<name>A0AA38XND4_9EURO</name>
<dbReference type="Proteomes" id="UP001172673">
    <property type="component" value="Unassembled WGS sequence"/>
</dbReference>
<comment type="caution">
    <text evidence="2">The sequence shown here is derived from an EMBL/GenBank/DDBJ whole genome shotgun (WGS) entry which is preliminary data.</text>
</comment>
<evidence type="ECO:0000313" key="3">
    <source>
        <dbReference type="Proteomes" id="UP001172673"/>
    </source>
</evidence>
<dbReference type="EMBL" id="JAPDRK010000001">
    <property type="protein sequence ID" value="KAJ9616516.1"/>
    <property type="molecule type" value="Genomic_DNA"/>
</dbReference>
<proteinExistence type="predicted"/>
<protein>
    <submittedName>
        <fullName evidence="2">Uncharacterized protein</fullName>
    </submittedName>
</protein>
<organism evidence="2 3">
    <name type="scientific">Cladophialophora chaetospira</name>
    <dbReference type="NCBI Taxonomy" id="386627"/>
    <lineage>
        <taxon>Eukaryota</taxon>
        <taxon>Fungi</taxon>
        <taxon>Dikarya</taxon>
        <taxon>Ascomycota</taxon>
        <taxon>Pezizomycotina</taxon>
        <taxon>Eurotiomycetes</taxon>
        <taxon>Chaetothyriomycetidae</taxon>
        <taxon>Chaetothyriales</taxon>
        <taxon>Herpotrichiellaceae</taxon>
        <taxon>Cladophialophora</taxon>
    </lineage>
</organism>